<evidence type="ECO:0000259" key="1">
    <source>
        <dbReference type="Pfam" id="PF13360"/>
    </source>
</evidence>
<dbReference type="SUPFAM" id="SSF50998">
    <property type="entry name" value="Quinoprotein alcohol dehydrogenase-like"/>
    <property type="match status" value="1"/>
</dbReference>
<organism evidence="2 3">
    <name type="scientific">Candidatus Geothrix odensensis</name>
    <dbReference type="NCBI Taxonomy" id="2954440"/>
    <lineage>
        <taxon>Bacteria</taxon>
        <taxon>Pseudomonadati</taxon>
        <taxon>Acidobacteriota</taxon>
        <taxon>Holophagae</taxon>
        <taxon>Holophagales</taxon>
        <taxon>Holophagaceae</taxon>
        <taxon>Geothrix</taxon>
    </lineage>
</organism>
<reference evidence="2 3" key="1">
    <citation type="submission" date="2020-10" db="EMBL/GenBank/DDBJ databases">
        <title>Connecting structure to function with the recovery of over 1000 high-quality activated sludge metagenome-assembled genomes encoding full-length rRNA genes using long-read sequencing.</title>
        <authorList>
            <person name="Singleton C.M."/>
            <person name="Petriglieri F."/>
            <person name="Kristensen J.M."/>
            <person name="Kirkegaard R.H."/>
            <person name="Michaelsen T.Y."/>
            <person name="Andersen M.H."/>
            <person name="Karst S.M."/>
            <person name="Dueholm M.S."/>
            <person name="Nielsen P.H."/>
            <person name="Albertsen M."/>
        </authorList>
    </citation>
    <scope>NUCLEOTIDE SEQUENCE [LARGE SCALE GENOMIC DNA]</scope>
    <source>
        <strain evidence="2">OdNE_18-Q3-R46-58_MAXAC.008</strain>
    </source>
</reference>
<evidence type="ECO:0000313" key="2">
    <source>
        <dbReference type="EMBL" id="MBK8573911.1"/>
    </source>
</evidence>
<dbReference type="Proteomes" id="UP000709959">
    <property type="component" value="Unassembled WGS sequence"/>
</dbReference>
<dbReference type="InterPro" id="IPR011047">
    <property type="entry name" value="Quinoprotein_ADH-like_sf"/>
</dbReference>
<feature type="domain" description="Pyrrolo-quinoline quinone repeat" evidence="1">
    <location>
        <begin position="236"/>
        <end position="380"/>
    </location>
</feature>
<dbReference type="PANTHER" id="PTHR34512">
    <property type="entry name" value="CELL SURFACE PROTEIN"/>
    <property type="match status" value="1"/>
</dbReference>
<proteinExistence type="predicted"/>
<dbReference type="Gene3D" id="2.130.10.10">
    <property type="entry name" value="YVTN repeat-like/Quinoprotein amine dehydrogenase"/>
    <property type="match status" value="3"/>
</dbReference>
<name>A0A936F4K2_9BACT</name>
<dbReference type="AlphaFoldDB" id="A0A936F4K2"/>
<protein>
    <submittedName>
        <fullName evidence="2">PQQ-like beta-propeller repeat protein</fullName>
    </submittedName>
</protein>
<dbReference type="InterPro" id="IPR015943">
    <property type="entry name" value="WD40/YVTN_repeat-like_dom_sf"/>
</dbReference>
<sequence>MSFLIPKTALCSCCLAASLVGQGPNPAMNSNMAWQMQQQNFQAQRMMQMQQQMFRQMQMQQSQMRLQQAMHLQIARQAAAQARLTTQLEQAARLSPNFPPPVLPKPAKEIWQVSLGQSERWPCFDGNHLIGVAAEPLRLQGLDQASGKVTWETPIQGKPELDPVLMGDHLLYVNKDYLLVLMDAATGQAKHQIQLEKLGGFLFSAKAQLPKVLFPVLSEQVLILPIFGKGKEGPVGIVYALDALSGKKLWETQIPGGADLSPVLHGERVLVGGCGRVMALDLKTGKPAWEVWTGAAEPLGGGTLVGDRFCVLSQGKLIGIDARTGEKAWTRPFKGDAILMGEGDRLVHTEKRGFISVKDWVVALDVRTGETSWEQKVGSTRLPWIQAGKVICNAETNLLAMDLGSGKLLWQVDLGAVPQLPFAFSGDAAYVVTKVKDEHRIQAIRLADGTQAWDFFQGGGRSEGLLLPLADGLLFPGEKGSLVALK</sequence>
<gene>
    <name evidence="2" type="ORF">IPN91_15115</name>
</gene>
<feature type="domain" description="Pyrrolo-quinoline quinone repeat" evidence="1">
    <location>
        <begin position="108"/>
        <end position="197"/>
    </location>
</feature>
<dbReference type="InterPro" id="IPR018391">
    <property type="entry name" value="PQQ_b-propeller_rpt"/>
</dbReference>
<dbReference type="EMBL" id="JADKCH010000033">
    <property type="protein sequence ID" value="MBK8573911.1"/>
    <property type="molecule type" value="Genomic_DNA"/>
</dbReference>
<comment type="caution">
    <text evidence="2">The sequence shown here is derived from an EMBL/GenBank/DDBJ whole genome shotgun (WGS) entry which is preliminary data.</text>
</comment>
<dbReference type="SMART" id="SM00564">
    <property type="entry name" value="PQQ"/>
    <property type="match status" value="7"/>
</dbReference>
<dbReference type="Pfam" id="PF13360">
    <property type="entry name" value="PQQ_2"/>
    <property type="match status" value="2"/>
</dbReference>
<accession>A0A936F4K2</accession>
<evidence type="ECO:0000313" key="3">
    <source>
        <dbReference type="Proteomes" id="UP000709959"/>
    </source>
</evidence>
<dbReference type="PANTHER" id="PTHR34512:SF30">
    <property type="entry name" value="OUTER MEMBRANE PROTEIN ASSEMBLY FACTOR BAMB"/>
    <property type="match status" value="1"/>
</dbReference>
<dbReference type="InterPro" id="IPR002372">
    <property type="entry name" value="PQQ_rpt_dom"/>
</dbReference>